<dbReference type="SUPFAM" id="SSF53041">
    <property type="entry name" value="Resolvase-like"/>
    <property type="match status" value="1"/>
</dbReference>
<dbReference type="GO" id="GO:0003677">
    <property type="term" value="F:DNA binding"/>
    <property type="evidence" value="ECO:0007669"/>
    <property type="project" value="UniProtKB-KW"/>
</dbReference>
<name>A0A7X3K822_9BURK</name>
<reference evidence="6 7" key="1">
    <citation type="submission" date="2019-12" db="EMBL/GenBank/DDBJ databases">
        <authorList>
            <person name="Li C."/>
            <person name="Zhao J."/>
        </authorList>
    </citation>
    <scope>NUCLEOTIDE SEQUENCE [LARGE SCALE GENOMIC DNA]</scope>
    <source>
        <strain evidence="6 7">NEAU-DD11</strain>
    </source>
</reference>
<evidence type="ECO:0000256" key="3">
    <source>
        <dbReference type="SAM" id="Coils"/>
    </source>
</evidence>
<dbReference type="PANTHER" id="PTHR30461:SF2">
    <property type="entry name" value="SERINE RECOMBINASE PINE-RELATED"/>
    <property type="match status" value="1"/>
</dbReference>
<dbReference type="Gene3D" id="3.40.50.1390">
    <property type="entry name" value="Resolvase, N-terminal catalytic domain"/>
    <property type="match status" value="1"/>
</dbReference>
<dbReference type="InterPro" id="IPR011109">
    <property type="entry name" value="DNA_bind_recombinase_dom"/>
</dbReference>
<dbReference type="Pfam" id="PF13408">
    <property type="entry name" value="Zn_ribbon_recom"/>
    <property type="match status" value="1"/>
</dbReference>
<dbReference type="Pfam" id="PF07508">
    <property type="entry name" value="Recombinase"/>
    <property type="match status" value="1"/>
</dbReference>
<evidence type="ECO:0000256" key="2">
    <source>
        <dbReference type="ARBA" id="ARBA00023172"/>
    </source>
</evidence>
<evidence type="ECO:0000259" key="5">
    <source>
        <dbReference type="PROSITE" id="PS51737"/>
    </source>
</evidence>
<keyword evidence="2" id="KW-0233">DNA recombination</keyword>
<dbReference type="PANTHER" id="PTHR30461">
    <property type="entry name" value="DNA-INVERTASE FROM LAMBDOID PROPHAGE"/>
    <property type="match status" value="1"/>
</dbReference>
<dbReference type="GO" id="GO:0000150">
    <property type="term" value="F:DNA strand exchange activity"/>
    <property type="evidence" value="ECO:0007669"/>
    <property type="project" value="InterPro"/>
</dbReference>
<evidence type="ECO:0000256" key="4">
    <source>
        <dbReference type="SAM" id="MobiDB-lite"/>
    </source>
</evidence>
<dbReference type="CDD" id="cd00338">
    <property type="entry name" value="Ser_Recombinase"/>
    <property type="match status" value="1"/>
</dbReference>
<keyword evidence="7" id="KW-1185">Reference proteome</keyword>
<dbReference type="SMART" id="SM00857">
    <property type="entry name" value="Resolvase"/>
    <property type="match status" value="1"/>
</dbReference>
<dbReference type="InterPro" id="IPR006119">
    <property type="entry name" value="Resolv_N"/>
</dbReference>
<organism evidence="6 7">
    <name type="scientific">Massilia cellulosiltytica</name>
    <dbReference type="NCBI Taxonomy" id="2683234"/>
    <lineage>
        <taxon>Bacteria</taxon>
        <taxon>Pseudomonadati</taxon>
        <taxon>Pseudomonadota</taxon>
        <taxon>Betaproteobacteria</taxon>
        <taxon>Burkholderiales</taxon>
        <taxon>Oxalobacteraceae</taxon>
        <taxon>Telluria group</taxon>
        <taxon>Massilia</taxon>
    </lineage>
</organism>
<feature type="coiled-coil region" evidence="3">
    <location>
        <begin position="381"/>
        <end position="448"/>
    </location>
</feature>
<dbReference type="Proteomes" id="UP000443353">
    <property type="component" value="Unassembled WGS sequence"/>
</dbReference>
<feature type="region of interest" description="Disordered" evidence="4">
    <location>
        <begin position="151"/>
        <end position="203"/>
    </location>
</feature>
<keyword evidence="3" id="KW-0175">Coiled coil</keyword>
<evidence type="ECO:0000313" key="6">
    <source>
        <dbReference type="EMBL" id="MVW61067.1"/>
    </source>
</evidence>
<feature type="domain" description="Recombinase" evidence="5">
    <location>
        <begin position="189"/>
        <end position="310"/>
    </location>
</feature>
<evidence type="ECO:0000256" key="1">
    <source>
        <dbReference type="ARBA" id="ARBA00023125"/>
    </source>
</evidence>
<proteinExistence type="predicted"/>
<dbReference type="InterPro" id="IPR038109">
    <property type="entry name" value="DNA_bind_recomb_sf"/>
</dbReference>
<dbReference type="InterPro" id="IPR025827">
    <property type="entry name" value="Zn_ribbon_recom_dom"/>
</dbReference>
<sequence length="557" mass="63615">MDTNTPKPLAYSYRRFSHVKQNEAGSLKRQKDIAVAYCEKHKLQLVDDEQYTFLDRATSAFRGKNLDDKAELRRFYDLVEAESIPKGSYLIVESLDRLSRQHPRQALPRFLDLLNAGINIVSINDDKVYLAGEVDDRDLIVSIMEMSRSHSESANKSKRVGKAWRDKQEDARNEQKPMGATRPAWLDPVYRDEDKDKPKKKPTHYVVNEAKKQIVKDIFQWTIDGYGREAIAKRLNEAGIDSFKGKTWGGSSVAQILKSPTVLGIYQPYSGKGKERVKVGPPITGLYEPIIDERTFYEAQQKTTERFITGAKKQSRQYNVWQRILKCTRCHAALNVYTKGAKQPAYLRCYEAGKGKCDARSIRLDRADEVFKELLTKVNSLALVQSDARSLEAQLNEVRGRMAEQQRHIAQTQKLLLTRRSPTLLGMIADADDEISRLEERELELEKALAADRITNKEDFFARLDLVSREGRARANELLKRLGIIVTAFKGADDSITYQIFKRELKILTVVDNGKALQTVSYSTDVTMAMLDQGEIREDELEVNVGFNRRLKLKKKG</sequence>
<dbReference type="PROSITE" id="PS51737">
    <property type="entry name" value="RECOMBINASE_DNA_BIND"/>
    <property type="match status" value="1"/>
</dbReference>
<evidence type="ECO:0000313" key="7">
    <source>
        <dbReference type="Proteomes" id="UP000443353"/>
    </source>
</evidence>
<dbReference type="InterPro" id="IPR036162">
    <property type="entry name" value="Resolvase-like_N_sf"/>
</dbReference>
<feature type="compositionally biased region" description="Basic and acidic residues" evidence="4">
    <location>
        <begin position="163"/>
        <end position="175"/>
    </location>
</feature>
<keyword evidence="1" id="KW-0238">DNA-binding</keyword>
<dbReference type="Gene3D" id="3.90.1750.20">
    <property type="entry name" value="Putative Large Serine Recombinase, Chain B, Domain 2"/>
    <property type="match status" value="1"/>
</dbReference>
<gene>
    <name evidence="6" type="ORF">GPY61_14120</name>
</gene>
<protein>
    <recommendedName>
        <fullName evidence="5">Recombinase domain-containing protein</fullName>
    </recommendedName>
</protein>
<dbReference type="InterPro" id="IPR050639">
    <property type="entry name" value="SSR_resolvase"/>
</dbReference>
<dbReference type="Pfam" id="PF00239">
    <property type="entry name" value="Resolvase"/>
    <property type="match status" value="1"/>
</dbReference>
<dbReference type="RefSeq" id="WP_160409260.1">
    <property type="nucleotide sequence ID" value="NZ_WSES01000004.1"/>
</dbReference>
<accession>A0A7X3K822</accession>
<dbReference type="AlphaFoldDB" id="A0A7X3K822"/>
<dbReference type="EMBL" id="WSES01000004">
    <property type="protein sequence ID" value="MVW61067.1"/>
    <property type="molecule type" value="Genomic_DNA"/>
</dbReference>
<comment type="caution">
    <text evidence="6">The sequence shown here is derived from an EMBL/GenBank/DDBJ whole genome shotgun (WGS) entry which is preliminary data.</text>
</comment>